<protein>
    <recommendedName>
        <fullName evidence="5">NEAT domain-containing protein</fullName>
    </recommendedName>
</protein>
<reference evidence="4" key="1">
    <citation type="submission" date="2018-06" db="EMBL/GenBank/DDBJ databases">
        <title>Description of Blautia argi sp. nov., a new anaerobic isolated from dog feces.</title>
        <authorList>
            <person name="Chang Y.-H."/>
            <person name="Paek J."/>
            <person name="Shin Y."/>
        </authorList>
    </citation>
    <scope>NUCLEOTIDE SEQUENCE [LARGE SCALE GENOMIC DNA]</scope>
    <source>
        <strain evidence="4">KCTC 15426</strain>
    </source>
</reference>
<sequence length="201" mass="22676">MKKIAKRIIIMLLMVTVGAVHAYGQWKQPIYDMTVDAAAYQNVGEISNGAEIEQEFVVHYNGMNGLLIRTSTWGRSNDKQLTYELVNVKDDSVVAEGKLKISEFVDNDYKEISFPEVKNSKENQYRLTIRGDGVDTGEGISIFTTKKENSAKSLKINGTEQNQALVLKVLAKEFNIKDFIVLIGLLLYVVGFVKLLYKFLK</sequence>
<organism evidence="3 4">
    <name type="scientific">Blautia argi</name>
    <dbReference type="NCBI Taxonomy" id="1912897"/>
    <lineage>
        <taxon>Bacteria</taxon>
        <taxon>Bacillati</taxon>
        <taxon>Bacillota</taxon>
        <taxon>Clostridia</taxon>
        <taxon>Lachnospirales</taxon>
        <taxon>Lachnospiraceae</taxon>
        <taxon>Blautia</taxon>
    </lineage>
</organism>
<evidence type="ECO:0000313" key="4">
    <source>
        <dbReference type="Proteomes" id="UP000250003"/>
    </source>
</evidence>
<dbReference type="EMBL" id="CP030280">
    <property type="protein sequence ID" value="AWY98934.1"/>
    <property type="molecule type" value="Genomic_DNA"/>
</dbReference>
<proteinExistence type="predicted"/>
<dbReference type="Proteomes" id="UP000250003">
    <property type="component" value="Chromosome"/>
</dbReference>
<name>A0A2Z4UDJ6_9FIRM</name>
<feature type="chain" id="PRO_5016424736" description="NEAT domain-containing protein" evidence="2">
    <location>
        <begin position="23"/>
        <end position="201"/>
    </location>
</feature>
<accession>A0A2Z4UDJ6</accession>
<keyword evidence="4" id="KW-1185">Reference proteome</keyword>
<keyword evidence="1" id="KW-0472">Membrane</keyword>
<dbReference type="AlphaFoldDB" id="A0A2Z4UDJ6"/>
<keyword evidence="1" id="KW-1133">Transmembrane helix</keyword>
<evidence type="ECO:0000256" key="2">
    <source>
        <dbReference type="SAM" id="SignalP"/>
    </source>
</evidence>
<feature type="transmembrane region" description="Helical" evidence="1">
    <location>
        <begin position="179"/>
        <end position="197"/>
    </location>
</feature>
<evidence type="ECO:0000256" key="1">
    <source>
        <dbReference type="SAM" id="Phobius"/>
    </source>
</evidence>
<keyword evidence="2" id="KW-0732">Signal</keyword>
<evidence type="ECO:0000313" key="3">
    <source>
        <dbReference type="EMBL" id="AWY98934.1"/>
    </source>
</evidence>
<feature type="signal peptide" evidence="2">
    <location>
        <begin position="1"/>
        <end position="22"/>
    </location>
</feature>
<keyword evidence="1" id="KW-0812">Transmembrane</keyword>
<dbReference type="RefSeq" id="WP_111920395.1">
    <property type="nucleotide sequence ID" value="NZ_CAUWHR010000017.1"/>
</dbReference>
<evidence type="ECO:0008006" key="5">
    <source>
        <dbReference type="Google" id="ProtNLM"/>
    </source>
</evidence>
<dbReference type="KEGG" id="blau:DQQ01_13180"/>
<gene>
    <name evidence="3" type="ORF">DQQ01_13180</name>
</gene>